<accession>A0A9N9Q1V2</accession>
<organism evidence="1 2">
    <name type="scientific">Hymenoscyphus fraxineus</name>
    <dbReference type="NCBI Taxonomy" id="746836"/>
    <lineage>
        <taxon>Eukaryota</taxon>
        <taxon>Fungi</taxon>
        <taxon>Dikarya</taxon>
        <taxon>Ascomycota</taxon>
        <taxon>Pezizomycotina</taxon>
        <taxon>Leotiomycetes</taxon>
        <taxon>Helotiales</taxon>
        <taxon>Helotiaceae</taxon>
        <taxon>Hymenoscyphus</taxon>
    </lineage>
</organism>
<proteinExistence type="predicted"/>
<protein>
    <submittedName>
        <fullName evidence="1">Uncharacterized protein</fullName>
    </submittedName>
</protein>
<evidence type="ECO:0000313" key="1">
    <source>
        <dbReference type="EMBL" id="CAG8962107.1"/>
    </source>
</evidence>
<name>A0A9N9Q1V2_9HELO</name>
<reference evidence="1" key="1">
    <citation type="submission" date="2021-07" db="EMBL/GenBank/DDBJ databases">
        <authorList>
            <person name="Durling M."/>
        </authorList>
    </citation>
    <scope>NUCLEOTIDE SEQUENCE</scope>
</reference>
<dbReference type="Proteomes" id="UP000696280">
    <property type="component" value="Unassembled WGS sequence"/>
</dbReference>
<dbReference type="EMBL" id="CAJVRL010000127">
    <property type="protein sequence ID" value="CAG8962107.1"/>
    <property type="molecule type" value="Genomic_DNA"/>
</dbReference>
<sequence>MIYMRSLDSDDFKISHIIRNIVESIQNIDLFSTGNKKVKRWNVPLMDSSNHVEYRSFSISLRTFIKSIEENVDILEVGDHRLKHIHEILVIRLLIPKIVFPVRVQKQLWSISTIARYVGDK</sequence>
<gene>
    <name evidence="1" type="ORF">HYFRA_00005150</name>
</gene>
<dbReference type="AlphaFoldDB" id="A0A9N9Q1V2"/>
<keyword evidence="2" id="KW-1185">Reference proteome</keyword>
<comment type="caution">
    <text evidence="1">The sequence shown here is derived from an EMBL/GenBank/DDBJ whole genome shotgun (WGS) entry which is preliminary data.</text>
</comment>
<evidence type="ECO:0000313" key="2">
    <source>
        <dbReference type="Proteomes" id="UP000696280"/>
    </source>
</evidence>